<keyword evidence="2" id="KW-0808">Transferase</keyword>
<organism evidence="5 6">
    <name type="scientific">Sphingomonas hankyongi</name>
    <dbReference type="NCBI Taxonomy" id="2908209"/>
    <lineage>
        <taxon>Bacteria</taxon>
        <taxon>Pseudomonadati</taxon>
        <taxon>Pseudomonadota</taxon>
        <taxon>Alphaproteobacteria</taxon>
        <taxon>Sphingomonadales</taxon>
        <taxon>Sphingomonadaceae</taxon>
        <taxon>Sphingomonas</taxon>
    </lineage>
</organism>
<evidence type="ECO:0000256" key="2">
    <source>
        <dbReference type="ARBA" id="ARBA00022679"/>
    </source>
</evidence>
<keyword evidence="3" id="KW-0677">Repeat</keyword>
<dbReference type="Pfam" id="PF00132">
    <property type="entry name" value="Hexapep"/>
    <property type="match status" value="1"/>
</dbReference>
<comment type="caution">
    <text evidence="5">The sequence shown here is derived from an EMBL/GenBank/DDBJ whole genome shotgun (WGS) entry which is preliminary data.</text>
</comment>
<dbReference type="InterPro" id="IPR050179">
    <property type="entry name" value="Trans_hexapeptide_repeat"/>
</dbReference>
<dbReference type="PROSITE" id="PS00101">
    <property type="entry name" value="HEXAPEP_TRANSFERASES"/>
    <property type="match status" value="1"/>
</dbReference>
<keyword evidence="6" id="KW-1185">Reference proteome</keyword>
<protein>
    <submittedName>
        <fullName evidence="5">CatB-related O-acetyltransferase</fullName>
    </submittedName>
</protein>
<dbReference type="CDD" id="cd03349">
    <property type="entry name" value="LbH_XAT"/>
    <property type="match status" value="1"/>
</dbReference>
<keyword evidence="4" id="KW-0012">Acyltransferase</keyword>
<dbReference type="InterPro" id="IPR018357">
    <property type="entry name" value="Hexapep_transf_CS"/>
</dbReference>
<name>A0ABT0S2Q6_9SPHN</name>
<gene>
    <name evidence="5" type="ORF">LZ538_08830</name>
</gene>
<proteinExistence type="inferred from homology"/>
<dbReference type="InterPro" id="IPR011004">
    <property type="entry name" value="Trimer_LpxA-like_sf"/>
</dbReference>
<dbReference type="SUPFAM" id="SSF51161">
    <property type="entry name" value="Trimeric LpxA-like enzymes"/>
    <property type="match status" value="1"/>
</dbReference>
<comment type="similarity">
    <text evidence="1">Belongs to the transferase hexapeptide repeat family.</text>
</comment>
<evidence type="ECO:0000313" key="6">
    <source>
        <dbReference type="Proteomes" id="UP001165342"/>
    </source>
</evidence>
<dbReference type="RefSeq" id="WP_249831656.1">
    <property type="nucleotide sequence ID" value="NZ_JAMGBE010000003.1"/>
</dbReference>
<dbReference type="PANTHER" id="PTHR43300">
    <property type="entry name" value="ACETYLTRANSFERASE"/>
    <property type="match status" value="1"/>
</dbReference>
<evidence type="ECO:0000256" key="3">
    <source>
        <dbReference type="ARBA" id="ARBA00022737"/>
    </source>
</evidence>
<accession>A0ABT0S2Q6</accession>
<dbReference type="Gene3D" id="2.160.10.10">
    <property type="entry name" value="Hexapeptide repeat proteins"/>
    <property type="match status" value="1"/>
</dbReference>
<dbReference type="Proteomes" id="UP001165342">
    <property type="component" value="Unassembled WGS sequence"/>
</dbReference>
<reference evidence="5" key="1">
    <citation type="submission" date="2022-05" db="EMBL/GenBank/DDBJ databases">
        <authorList>
            <person name="Jo J.-H."/>
            <person name="Im W.-T."/>
        </authorList>
    </citation>
    <scope>NUCLEOTIDE SEQUENCE</scope>
    <source>
        <strain evidence="5">SE220</strain>
    </source>
</reference>
<evidence type="ECO:0000256" key="4">
    <source>
        <dbReference type="ARBA" id="ARBA00023315"/>
    </source>
</evidence>
<dbReference type="PANTHER" id="PTHR43300:SF11">
    <property type="entry name" value="ACETYLTRANSFERASE RV3034C-RELATED"/>
    <property type="match status" value="1"/>
</dbReference>
<sequence>MQGLLNRTRRLLLGRDPGSIYLAKKYPSESIGHGSYGDLTILKWDSAHQLKIGSFCSFAADVTVFLGGEHRTDWVTTYPFNVLNPRFKALEGHPHSKGDVEIGNDVWVGQGAAILSGVHIGDGAVIGAFAVVTKNVPPYAIAAGNPAKLVRYRFSNEVIEQLSQIQWWDWPEDRILRAVPFLQSDRIHEFLALVRSGQL</sequence>
<dbReference type="InterPro" id="IPR001451">
    <property type="entry name" value="Hexapep"/>
</dbReference>
<evidence type="ECO:0000313" key="5">
    <source>
        <dbReference type="EMBL" id="MCL6730154.1"/>
    </source>
</evidence>
<evidence type="ECO:0000256" key="1">
    <source>
        <dbReference type="ARBA" id="ARBA00007274"/>
    </source>
</evidence>
<dbReference type="EMBL" id="JAMGBE010000003">
    <property type="protein sequence ID" value="MCL6730154.1"/>
    <property type="molecule type" value="Genomic_DNA"/>
</dbReference>